<dbReference type="Proteomes" id="UP000740413">
    <property type="component" value="Unassembled WGS sequence"/>
</dbReference>
<keyword evidence="1" id="KW-0732">Signal</keyword>
<sequence length="530" mass="59109">MRTKITLFSAVMLLAMVFAVPIYGQNSLIFSNPPSSVKVGDNKKVSVAYTKQGPGTVYVQLWIMYLDGSKVKEWTETATKKRGTASFDIEIPQTSNGSYKWYAQLMNSTWSDRLTYVTGPSLTIGSAESSDTAFGECLPSDPRNGVKCYDASKSDRVYDQDMGNGYWSNWYVSKPNSSRWAGEWKGPLKANFKRGTNPWVEWTNTTTDAYEHNEFDLKIRKSADRGNGGLPAKISTIQGSINTSMTGKYSSGSKGKGHINMTAWLTETGAWSGNRVDIIVHAFDNQGKFYQKYIYDGSGYETYVNMGSFGATNGKNYRVLRSRPGGAGELASYNLIPDSEVQANPTSNISTSLIRSDIDMKMIIDRVIELESKFDGYKIPINNSWHIFNLEWTVVGQSGAYNNDGSKKFIPNSKGRFTFTSYSIPNVRTSTSLKTQIAQKDSIVEAKDFSVSPNPFINSFEYEYSVKNYDDVTVDLYALNGRKIETLKNKESHRPGNYSDVVDTSDLDAGIYILRINTSKGEEAIKLIKN</sequence>
<evidence type="ECO:0000259" key="2">
    <source>
        <dbReference type="Pfam" id="PF18962"/>
    </source>
</evidence>
<evidence type="ECO:0000313" key="4">
    <source>
        <dbReference type="Proteomes" id="UP000740413"/>
    </source>
</evidence>
<organism evidence="3 4">
    <name type="scientific">Zobellia barbeyronii</name>
    <dbReference type="NCBI Taxonomy" id="2748009"/>
    <lineage>
        <taxon>Bacteria</taxon>
        <taxon>Pseudomonadati</taxon>
        <taxon>Bacteroidota</taxon>
        <taxon>Flavobacteriia</taxon>
        <taxon>Flavobacteriales</taxon>
        <taxon>Flavobacteriaceae</taxon>
        <taxon>Zobellia</taxon>
    </lineage>
</organism>
<gene>
    <name evidence="3" type="ORF">HW347_13035</name>
</gene>
<comment type="caution">
    <text evidence="3">The sequence shown here is derived from an EMBL/GenBank/DDBJ whole genome shotgun (WGS) entry which is preliminary data.</text>
</comment>
<proteinExistence type="predicted"/>
<evidence type="ECO:0000256" key="1">
    <source>
        <dbReference type="ARBA" id="ARBA00022729"/>
    </source>
</evidence>
<feature type="domain" description="Secretion system C-terminal sorting" evidence="2">
    <location>
        <begin position="452"/>
        <end position="528"/>
    </location>
</feature>
<evidence type="ECO:0000313" key="3">
    <source>
        <dbReference type="EMBL" id="MBT2162193.1"/>
    </source>
</evidence>
<protein>
    <submittedName>
        <fullName evidence="3">T9SS type A sorting domain-containing protein</fullName>
    </submittedName>
</protein>
<accession>A0ABS5WGV6</accession>
<dbReference type="Pfam" id="PF18962">
    <property type="entry name" value="Por_Secre_tail"/>
    <property type="match status" value="1"/>
</dbReference>
<dbReference type="RefSeq" id="WP_214612269.1">
    <property type="nucleotide sequence ID" value="NZ_JACATN010000004.1"/>
</dbReference>
<dbReference type="InterPro" id="IPR026444">
    <property type="entry name" value="Secre_tail"/>
</dbReference>
<reference evidence="4" key="1">
    <citation type="submission" date="2023-07" db="EMBL/GenBank/DDBJ databases">
        <title>Zobellia barbeyronii sp. nov., a new marine flavobacterium, isolated from green and red algae.</title>
        <authorList>
            <person name="Nedashkovskaya O.I."/>
            <person name="Otstavnykh N."/>
            <person name="Zhukova N."/>
            <person name="Guzev K."/>
            <person name="Chausova V."/>
            <person name="Tekutyeva L."/>
            <person name="Mikhailov V."/>
            <person name="Isaeva M."/>
        </authorList>
    </citation>
    <scope>NUCLEOTIDE SEQUENCE [LARGE SCALE GENOMIC DNA]</scope>
    <source>
        <strain evidence="4">KMM 6746</strain>
    </source>
</reference>
<keyword evidence="4" id="KW-1185">Reference proteome</keyword>
<name>A0ABS5WGV6_9FLAO</name>
<dbReference type="NCBIfam" id="TIGR04183">
    <property type="entry name" value="Por_Secre_tail"/>
    <property type="match status" value="1"/>
</dbReference>
<dbReference type="EMBL" id="JACATN010000004">
    <property type="protein sequence ID" value="MBT2162193.1"/>
    <property type="molecule type" value="Genomic_DNA"/>
</dbReference>